<keyword evidence="3" id="KW-1185">Reference proteome</keyword>
<dbReference type="Pfam" id="PF13358">
    <property type="entry name" value="DDE_3"/>
    <property type="match status" value="1"/>
</dbReference>
<dbReference type="InterPro" id="IPR036397">
    <property type="entry name" value="RNaseH_sf"/>
</dbReference>
<dbReference type="AlphaFoldDB" id="A0A6H5IX83"/>
<dbReference type="Gene3D" id="3.30.420.10">
    <property type="entry name" value="Ribonuclease H-like superfamily/Ribonuclease H"/>
    <property type="match status" value="1"/>
</dbReference>
<evidence type="ECO:0000313" key="3">
    <source>
        <dbReference type="Proteomes" id="UP000479190"/>
    </source>
</evidence>
<protein>
    <recommendedName>
        <fullName evidence="1">Tc1-like transposase DDE domain-containing protein</fullName>
    </recommendedName>
</protein>
<evidence type="ECO:0000259" key="1">
    <source>
        <dbReference type="Pfam" id="PF13358"/>
    </source>
</evidence>
<accession>A0A6H5IX83</accession>
<evidence type="ECO:0000313" key="2">
    <source>
        <dbReference type="EMBL" id="CAB0041788.1"/>
    </source>
</evidence>
<dbReference type="EMBL" id="CADCXV010001128">
    <property type="protein sequence ID" value="CAB0041788.1"/>
    <property type="molecule type" value="Genomic_DNA"/>
</dbReference>
<dbReference type="PANTHER" id="PTHR23022:SF119">
    <property type="entry name" value="TC1-LIKE TRANSPOSASE DDE DOMAIN-CONTAINING PROTEIN"/>
    <property type="match status" value="1"/>
</dbReference>
<name>A0A6H5IX83_9HYME</name>
<sequence>MRFMWDNNFSNEEIANRMDCSVRTVRRWGVKFMDELERNVAHTDRRVNNTHPWKLSDAQLLEIAEEMTENPFQAIRNLPQVYEFNVNERTIRESLRRRAGFRCCNPSVKAEINVNHELARLQYAFRFQGWTAEQWRRTIAVDEKVFSTSTDGRRHVWRPPRMKYNKRYVLPMRHSGRITSSYWCWVSGDGPGQICNIDRRMRGPDYVFLLENLLLPGVTERYPDEEVIYIIEDNSAIHRSRPVREWYAAHPRLQRLPHPPKSPDLNYIENVFSRMDRGRLRQCRHRLQDLHAAVEGAWQDLFEDMDFFANLAESQCHDGYKLSLKAGGSYTKY</sequence>
<dbReference type="InterPro" id="IPR052338">
    <property type="entry name" value="Transposase_5"/>
</dbReference>
<organism evidence="2 3">
    <name type="scientific">Trichogramma brassicae</name>
    <dbReference type="NCBI Taxonomy" id="86971"/>
    <lineage>
        <taxon>Eukaryota</taxon>
        <taxon>Metazoa</taxon>
        <taxon>Ecdysozoa</taxon>
        <taxon>Arthropoda</taxon>
        <taxon>Hexapoda</taxon>
        <taxon>Insecta</taxon>
        <taxon>Pterygota</taxon>
        <taxon>Neoptera</taxon>
        <taxon>Endopterygota</taxon>
        <taxon>Hymenoptera</taxon>
        <taxon>Apocrita</taxon>
        <taxon>Proctotrupomorpha</taxon>
        <taxon>Chalcidoidea</taxon>
        <taxon>Trichogrammatidae</taxon>
        <taxon>Trichogramma</taxon>
    </lineage>
</organism>
<reference evidence="2 3" key="1">
    <citation type="submission" date="2020-02" db="EMBL/GenBank/DDBJ databases">
        <authorList>
            <person name="Ferguson B K."/>
        </authorList>
    </citation>
    <scope>NUCLEOTIDE SEQUENCE [LARGE SCALE GENOMIC DNA]</scope>
</reference>
<dbReference type="InterPro" id="IPR038717">
    <property type="entry name" value="Tc1-like_DDE_dom"/>
</dbReference>
<proteinExistence type="predicted"/>
<dbReference type="GO" id="GO:0003676">
    <property type="term" value="F:nucleic acid binding"/>
    <property type="evidence" value="ECO:0007669"/>
    <property type="project" value="InterPro"/>
</dbReference>
<gene>
    <name evidence="2" type="ORF">TBRA_LOCUS13444</name>
</gene>
<dbReference type="PANTHER" id="PTHR23022">
    <property type="entry name" value="TRANSPOSABLE ELEMENT-RELATED"/>
    <property type="match status" value="1"/>
</dbReference>
<dbReference type="OrthoDB" id="6417450at2759"/>
<dbReference type="Proteomes" id="UP000479190">
    <property type="component" value="Unassembled WGS sequence"/>
</dbReference>
<feature type="domain" description="Tc1-like transposase DDE" evidence="1">
    <location>
        <begin position="186"/>
        <end position="281"/>
    </location>
</feature>